<dbReference type="InterPro" id="IPR002645">
    <property type="entry name" value="STAS_dom"/>
</dbReference>
<dbReference type="RefSeq" id="WP_173013322.1">
    <property type="nucleotide sequence ID" value="NZ_AP019860.1"/>
</dbReference>
<protein>
    <recommendedName>
        <fullName evidence="3">STAS domain-containing protein</fullName>
    </recommendedName>
</protein>
<dbReference type="Pfam" id="PF13855">
    <property type="entry name" value="LRR_8"/>
    <property type="match status" value="1"/>
</dbReference>
<keyword evidence="1" id="KW-0433">Leucine-rich repeat</keyword>
<dbReference type="InterPro" id="IPR001611">
    <property type="entry name" value="Leu-rich_rpt"/>
</dbReference>
<dbReference type="PANTHER" id="PTHR48051:SF46">
    <property type="entry name" value="LEUCINE RICH REPEAT-CONTAINING DOMAIN PROTEIN"/>
    <property type="match status" value="1"/>
</dbReference>
<gene>
    <name evidence="4" type="ORF">UABAM_02900</name>
</gene>
<dbReference type="Gene3D" id="3.30.750.24">
    <property type="entry name" value="STAS domain"/>
    <property type="match status" value="1"/>
</dbReference>
<organism evidence="4 5">
    <name type="scientific">Uabimicrobium amorphum</name>
    <dbReference type="NCBI Taxonomy" id="2596890"/>
    <lineage>
        <taxon>Bacteria</taxon>
        <taxon>Pseudomonadati</taxon>
        <taxon>Planctomycetota</taxon>
        <taxon>Candidatus Uabimicrobiia</taxon>
        <taxon>Candidatus Uabimicrobiales</taxon>
        <taxon>Candidatus Uabimicrobiaceae</taxon>
        <taxon>Candidatus Uabimicrobium</taxon>
    </lineage>
</organism>
<dbReference type="InterPro" id="IPR055414">
    <property type="entry name" value="LRR_R13L4/SHOC2-like"/>
</dbReference>
<dbReference type="SMART" id="SM00369">
    <property type="entry name" value="LRR_TYP"/>
    <property type="match status" value="6"/>
</dbReference>
<dbReference type="Proteomes" id="UP000326354">
    <property type="component" value="Chromosome"/>
</dbReference>
<dbReference type="Gene3D" id="3.80.10.10">
    <property type="entry name" value="Ribonuclease Inhibitor"/>
    <property type="match status" value="1"/>
</dbReference>
<evidence type="ECO:0000313" key="5">
    <source>
        <dbReference type="Proteomes" id="UP000326354"/>
    </source>
</evidence>
<evidence type="ECO:0000256" key="2">
    <source>
        <dbReference type="ARBA" id="ARBA00022737"/>
    </source>
</evidence>
<dbReference type="Pfam" id="PF01740">
    <property type="entry name" value="STAS"/>
    <property type="match status" value="1"/>
</dbReference>
<keyword evidence="5" id="KW-1185">Reference proteome</keyword>
<dbReference type="SUPFAM" id="SSF52091">
    <property type="entry name" value="SpoIIaa-like"/>
    <property type="match status" value="1"/>
</dbReference>
<reference evidence="4 5" key="1">
    <citation type="submission" date="2019-08" db="EMBL/GenBank/DDBJ databases">
        <title>Complete genome sequence of Candidatus Uab amorphum.</title>
        <authorList>
            <person name="Shiratori T."/>
            <person name="Suzuki S."/>
            <person name="Kakizawa Y."/>
            <person name="Ishida K."/>
        </authorList>
    </citation>
    <scope>NUCLEOTIDE SEQUENCE [LARGE SCALE GENOMIC DNA]</scope>
    <source>
        <strain evidence="4 5">SRT547</strain>
    </source>
</reference>
<dbReference type="PANTHER" id="PTHR48051">
    <property type="match status" value="1"/>
</dbReference>
<feature type="domain" description="STAS" evidence="3">
    <location>
        <begin position="7"/>
        <end position="115"/>
    </location>
</feature>
<dbReference type="KEGG" id="uam:UABAM_02900"/>
<sequence>MLYYQTEDLELPDLPKIRHVKVIGEMKSYNHDFTLDEYLENTLSQDINHIIVDISGVTIMNSGAIACLFGFDDKFSIFGGKMVLIQVPEKVSSLFDMLGIPFKMHNTLEDAVRNILNKNDASLTRKKTIKSKSLETIENSTSYHGCTFFLKEDDTYQIAHCTFENCSFRTDIVLDEIKDCFFENCNFSNRFCLNLAYAKRLPLGLGMLSSLTHLNLQSAEITKLPWEIRRLSSLTHLDLECSEITKLPPEILGLSSLTQLNLRGAKIRELPNEIGQLSSLTHLYLSGTCIDVLPKEIGQLSSLKVLDLGGTRITELPKEIGQISSLRTIDLSGTNITELPKEITKTIDVVV</sequence>
<dbReference type="EMBL" id="AP019860">
    <property type="protein sequence ID" value="BBM84539.1"/>
    <property type="molecule type" value="Genomic_DNA"/>
</dbReference>
<dbReference type="InterPro" id="IPR003591">
    <property type="entry name" value="Leu-rich_rpt_typical-subtyp"/>
</dbReference>
<proteinExistence type="predicted"/>
<dbReference type="PROSITE" id="PS50801">
    <property type="entry name" value="STAS"/>
    <property type="match status" value="1"/>
</dbReference>
<dbReference type="CDD" id="cd07043">
    <property type="entry name" value="STAS_anti-anti-sigma_factors"/>
    <property type="match status" value="1"/>
</dbReference>
<evidence type="ECO:0000259" key="3">
    <source>
        <dbReference type="PROSITE" id="PS50801"/>
    </source>
</evidence>
<name>A0A5S9IMD9_UABAM</name>
<dbReference type="InterPro" id="IPR036513">
    <property type="entry name" value="STAS_dom_sf"/>
</dbReference>
<dbReference type="SUPFAM" id="SSF52058">
    <property type="entry name" value="L domain-like"/>
    <property type="match status" value="1"/>
</dbReference>
<dbReference type="InterPro" id="IPR032675">
    <property type="entry name" value="LRR_dom_sf"/>
</dbReference>
<evidence type="ECO:0000256" key="1">
    <source>
        <dbReference type="ARBA" id="ARBA00022614"/>
    </source>
</evidence>
<dbReference type="AlphaFoldDB" id="A0A5S9IMD9"/>
<dbReference type="Pfam" id="PF23598">
    <property type="entry name" value="LRR_14"/>
    <property type="match status" value="1"/>
</dbReference>
<dbReference type="InterPro" id="IPR050216">
    <property type="entry name" value="LRR_domain-containing"/>
</dbReference>
<evidence type="ECO:0000313" key="4">
    <source>
        <dbReference type="EMBL" id="BBM84539.1"/>
    </source>
</evidence>
<accession>A0A5S9IMD9</accession>
<dbReference type="GO" id="GO:0005737">
    <property type="term" value="C:cytoplasm"/>
    <property type="evidence" value="ECO:0007669"/>
    <property type="project" value="TreeGrafter"/>
</dbReference>
<keyword evidence="2" id="KW-0677">Repeat</keyword>